<accession>A0A811VGZ7</accession>
<organism evidence="2 3">
    <name type="scientific">Ceratitis capitata</name>
    <name type="common">Mediterranean fruit fly</name>
    <name type="synonym">Tephritis capitata</name>
    <dbReference type="NCBI Taxonomy" id="7213"/>
    <lineage>
        <taxon>Eukaryota</taxon>
        <taxon>Metazoa</taxon>
        <taxon>Ecdysozoa</taxon>
        <taxon>Arthropoda</taxon>
        <taxon>Hexapoda</taxon>
        <taxon>Insecta</taxon>
        <taxon>Pterygota</taxon>
        <taxon>Neoptera</taxon>
        <taxon>Endopterygota</taxon>
        <taxon>Diptera</taxon>
        <taxon>Brachycera</taxon>
        <taxon>Muscomorpha</taxon>
        <taxon>Tephritoidea</taxon>
        <taxon>Tephritidae</taxon>
        <taxon>Ceratitis</taxon>
        <taxon>Ceratitis</taxon>
    </lineage>
</organism>
<protein>
    <submittedName>
        <fullName evidence="2">(Mediterranean fruit fly) hypothetical protein</fullName>
    </submittedName>
</protein>
<evidence type="ECO:0000313" key="3">
    <source>
        <dbReference type="Proteomes" id="UP000606786"/>
    </source>
</evidence>
<feature type="non-terminal residue" evidence="2">
    <location>
        <position position="1"/>
    </location>
</feature>
<comment type="caution">
    <text evidence="2">The sequence shown here is derived from an EMBL/GenBank/DDBJ whole genome shotgun (WGS) entry which is preliminary data.</text>
</comment>
<evidence type="ECO:0000256" key="1">
    <source>
        <dbReference type="SAM" id="MobiDB-lite"/>
    </source>
</evidence>
<sequence length="77" mass="8407">SWAVNAEADASADVEVNIVVDADVNLTSAKLRHRRLLRSAEPNTAQLNFCCRIDSNSDSDSKPGQATEPTTKYKNTE</sequence>
<feature type="region of interest" description="Disordered" evidence="1">
    <location>
        <begin position="54"/>
        <end position="77"/>
    </location>
</feature>
<dbReference type="AlphaFoldDB" id="A0A811VGZ7"/>
<reference evidence="2" key="1">
    <citation type="submission" date="2020-11" db="EMBL/GenBank/DDBJ databases">
        <authorList>
            <person name="Whitehead M."/>
        </authorList>
    </citation>
    <scope>NUCLEOTIDE SEQUENCE</scope>
    <source>
        <strain evidence="2">EGII</strain>
    </source>
</reference>
<evidence type="ECO:0000313" key="2">
    <source>
        <dbReference type="EMBL" id="CAD7014264.1"/>
    </source>
</evidence>
<gene>
    <name evidence="2" type="ORF">CCAP1982_LOCUS22267</name>
</gene>
<name>A0A811VGZ7_CERCA</name>
<dbReference type="Proteomes" id="UP000606786">
    <property type="component" value="Unassembled WGS sequence"/>
</dbReference>
<dbReference type="EMBL" id="CAJHJT010000056">
    <property type="protein sequence ID" value="CAD7014264.1"/>
    <property type="molecule type" value="Genomic_DNA"/>
</dbReference>
<keyword evidence="3" id="KW-1185">Reference proteome</keyword>
<proteinExistence type="predicted"/>